<reference evidence="2 3" key="1">
    <citation type="journal article" date="2023" name="Sci. Data">
        <title>Genome assembly of the Korean intertidal mud-creeper Batillaria attramentaria.</title>
        <authorList>
            <person name="Patra A.K."/>
            <person name="Ho P.T."/>
            <person name="Jun S."/>
            <person name="Lee S.J."/>
            <person name="Kim Y."/>
            <person name="Won Y.J."/>
        </authorList>
    </citation>
    <scope>NUCLEOTIDE SEQUENCE [LARGE SCALE GENOMIC DNA]</scope>
    <source>
        <strain evidence="2">Wonlab-2016</strain>
    </source>
</reference>
<protein>
    <recommendedName>
        <fullName evidence="4">Secreted protein</fullName>
    </recommendedName>
</protein>
<organism evidence="2 3">
    <name type="scientific">Batillaria attramentaria</name>
    <dbReference type="NCBI Taxonomy" id="370345"/>
    <lineage>
        <taxon>Eukaryota</taxon>
        <taxon>Metazoa</taxon>
        <taxon>Spiralia</taxon>
        <taxon>Lophotrochozoa</taxon>
        <taxon>Mollusca</taxon>
        <taxon>Gastropoda</taxon>
        <taxon>Caenogastropoda</taxon>
        <taxon>Sorbeoconcha</taxon>
        <taxon>Cerithioidea</taxon>
        <taxon>Batillariidae</taxon>
        <taxon>Batillaria</taxon>
    </lineage>
</organism>
<gene>
    <name evidence="2" type="ORF">BaRGS_00002378</name>
</gene>
<name>A0ABD0M4J7_9CAEN</name>
<dbReference type="AlphaFoldDB" id="A0ABD0M4J7"/>
<evidence type="ECO:0000313" key="3">
    <source>
        <dbReference type="Proteomes" id="UP001519460"/>
    </source>
</evidence>
<evidence type="ECO:0000256" key="1">
    <source>
        <dbReference type="SAM" id="Phobius"/>
    </source>
</evidence>
<dbReference type="EMBL" id="JACVVK020000007">
    <property type="protein sequence ID" value="KAK7506266.1"/>
    <property type="molecule type" value="Genomic_DNA"/>
</dbReference>
<evidence type="ECO:0008006" key="4">
    <source>
        <dbReference type="Google" id="ProtNLM"/>
    </source>
</evidence>
<accession>A0ABD0M4J7</accession>
<evidence type="ECO:0000313" key="2">
    <source>
        <dbReference type="EMBL" id="KAK7506266.1"/>
    </source>
</evidence>
<comment type="caution">
    <text evidence="2">The sequence shown here is derived from an EMBL/GenBank/DDBJ whole genome shotgun (WGS) entry which is preliminary data.</text>
</comment>
<keyword evidence="3" id="KW-1185">Reference proteome</keyword>
<keyword evidence="1" id="KW-0812">Transmembrane</keyword>
<dbReference type="Proteomes" id="UP001519460">
    <property type="component" value="Unassembled WGS sequence"/>
</dbReference>
<feature type="transmembrane region" description="Helical" evidence="1">
    <location>
        <begin position="12"/>
        <end position="29"/>
    </location>
</feature>
<sequence>MKGVDSTPNSPPTIAIMCCLVYLLCLSHCRRPSHNREAGNAVIALPSFRRQSNKSSGPEGLPRHLAISGLLIFPTCCSLWLSSGATTLTCSS</sequence>
<proteinExistence type="predicted"/>
<keyword evidence="1" id="KW-0472">Membrane</keyword>
<keyword evidence="1" id="KW-1133">Transmembrane helix</keyword>